<gene>
    <name evidence="4" type="primary">Aste57867_16149</name>
    <name evidence="3" type="ORF">As57867_016093</name>
    <name evidence="4" type="ORF">ASTE57867_16149</name>
</gene>
<dbReference type="Proteomes" id="UP000332933">
    <property type="component" value="Unassembled WGS sequence"/>
</dbReference>
<dbReference type="EMBL" id="VJMH01005824">
    <property type="protein sequence ID" value="KAF0692808.1"/>
    <property type="molecule type" value="Genomic_DNA"/>
</dbReference>
<evidence type="ECO:0000313" key="4">
    <source>
        <dbReference type="EMBL" id="VFT92929.1"/>
    </source>
</evidence>
<organism evidence="4 5">
    <name type="scientific">Aphanomyces stellatus</name>
    <dbReference type="NCBI Taxonomy" id="120398"/>
    <lineage>
        <taxon>Eukaryota</taxon>
        <taxon>Sar</taxon>
        <taxon>Stramenopiles</taxon>
        <taxon>Oomycota</taxon>
        <taxon>Saprolegniomycetes</taxon>
        <taxon>Saprolegniales</taxon>
        <taxon>Verrucalvaceae</taxon>
        <taxon>Aphanomyces</taxon>
    </lineage>
</organism>
<dbReference type="OrthoDB" id="70506at2759"/>
<feature type="chain" id="PRO_5033437277" evidence="2">
    <location>
        <begin position="24"/>
        <end position="190"/>
    </location>
</feature>
<proteinExistence type="predicted"/>
<dbReference type="AlphaFoldDB" id="A0A485L4Y2"/>
<sequence length="190" mass="21406">MLVYSRVLLALLHLVAFASVADGRLRRASDTSDEPLCIAACRDVVSGKLEEKCTPYREQVPRPALFSRCTEAFIEATQKGCHYCTATASELESITDGVFHYCDQWRTEQRYQKACRDGYLSAVNSIKAFLKSSSREPNDRAPINPSRHQEFGQVDDGGESAESIVARHLNEARRDAISEYENRDRHYVGL</sequence>
<evidence type="ECO:0000256" key="1">
    <source>
        <dbReference type="SAM" id="MobiDB-lite"/>
    </source>
</evidence>
<protein>
    <submittedName>
        <fullName evidence="4">Aste57867_16149 protein</fullName>
    </submittedName>
</protein>
<keyword evidence="2" id="KW-0732">Signal</keyword>
<evidence type="ECO:0000256" key="2">
    <source>
        <dbReference type="SAM" id="SignalP"/>
    </source>
</evidence>
<dbReference type="EMBL" id="CAADRA010005845">
    <property type="protein sequence ID" value="VFT92929.1"/>
    <property type="molecule type" value="Genomic_DNA"/>
</dbReference>
<evidence type="ECO:0000313" key="3">
    <source>
        <dbReference type="EMBL" id="KAF0692808.1"/>
    </source>
</evidence>
<reference evidence="4 5" key="1">
    <citation type="submission" date="2019-03" db="EMBL/GenBank/DDBJ databases">
        <authorList>
            <person name="Gaulin E."/>
            <person name="Dumas B."/>
        </authorList>
    </citation>
    <scope>NUCLEOTIDE SEQUENCE [LARGE SCALE GENOMIC DNA]</scope>
    <source>
        <strain evidence="4">CBS 568.67</strain>
    </source>
</reference>
<keyword evidence="5" id="KW-1185">Reference proteome</keyword>
<reference evidence="3" key="2">
    <citation type="submission" date="2019-06" db="EMBL/GenBank/DDBJ databases">
        <title>Genomics analysis of Aphanomyces spp. identifies a new class of oomycete effector associated with host adaptation.</title>
        <authorList>
            <person name="Gaulin E."/>
        </authorList>
    </citation>
    <scope>NUCLEOTIDE SEQUENCE</scope>
    <source>
        <strain evidence="3">CBS 578.67</strain>
    </source>
</reference>
<feature type="region of interest" description="Disordered" evidence="1">
    <location>
        <begin position="131"/>
        <end position="160"/>
    </location>
</feature>
<accession>A0A485L4Y2</accession>
<name>A0A485L4Y2_9STRA</name>
<evidence type="ECO:0000313" key="5">
    <source>
        <dbReference type="Proteomes" id="UP000332933"/>
    </source>
</evidence>
<feature type="signal peptide" evidence="2">
    <location>
        <begin position="1"/>
        <end position="23"/>
    </location>
</feature>